<dbReference type="RefSeq" id="XP_007331746.1">
    <property type="nucleotide sequence ID" value="XM_007331684.1"/>
</dbReference>
<dbReference type="GO" id="GO:0031201">
    <property type="term" value="C:SNARE complex"/>
    <property type="evidence" value="ECO:0007669"/>
    <property type="project" value="TreeGrafter"/>
</dbReference>
<evidence type="ECO:0000256" key="9">
    <source>
        <dbReference type="SAM" id="Coils"/>
    </source>
</evidence>
<feature type="transmembrane region" description="Helical" evidence="10">
    <location>
        <begin position="206"/>
        <end position="225"/>
    </location>
</feature>
<evidence type="ECO:0000313" key="13">
    <source>
        <dbReference type="Proteomes" id="UP000008493"/>
    </source>
</evidence>
<keyword evidence="13" id="KW-1185">Reference proteome</keyword>
<accession>K5X3E5</accession>
<evidence type="ECO:0000259" key="11">
    <source>
        <dbReference type="SMART" id="SM00397"/>
    </source>
</evidence>
<dbReference type="AlphaFoldDB" id="K5X3E5"/>
<dbReference type="GO" id="GO:0016236">
    <property type="term" value="P:macroautophagy"/>
    <property type="evidence" value="ECO:0007669"/>
    <property type="project" value="TreeGrafter"/>
</dbReference>
<dbReference type="GO" id="GO:0005484">
    <property type="term" value="F:SNAP receptor activity"/>
    <property type="evidence" value="ECO:0007669"/>
    <property type="project" value="TreeGrafter"/>
</dbReference>
<evidence type="ECO:0000256" key="6">
    <source>
        <dbReference type="ARBA" id="ARBA00022989"/>
    </source>
</evidence>
<organism evidence="12 13">
    <name type="scientific">Agaricus bisporus var. burnettii (strain JB137-S8 / ATCC MYA-4627 / FGSC 10392)</name>
    <name type="common">White button mushroom</name>
    <dbReference type="NCBI Taxonomy" id="597362"/>
    <lineage>
        <taxon>Eukaryota</taxon>
        <taxon>Fungi</taxon>
        <taxon>Dikarya</taxon>
        <taxon>Basidiomycota</taxon>
        <taxon>Agaricomycotina</taxon>
        <taxon>Agaricomycetes</taxon>
        <taxon>Agaricomycetidae</taxon>
        <taxon>Agaricales</taxon>
        <taxon>Agaricineae</taxon>
        <taxon>Agaricaceae</taxon>
        <taxon>Agaricus</taxon>
    </lineage>
</organism>
<gene>
    <name evidence="12" type="ORF">AGABI1DRAFT_115083</name>
</gene>
<keyword evidence="6 10" id="KW-1133">Transmembrane helix</keyword>
<dbReference type="eggNOG" id="KOG1666">
    <property type="taxonomic scope" value="Eukaryota"/>
</dbReference>
<reference evidence="13" key="1">
    <citation type="journal article" date="2012" name="Proc. Natl. Acad. Sci. U.S.A.">
        <title>Genome sequence of the button mushroom Agaricus bisporus reveals mechanisms governing adaptation to a humic-rich ecological niche.</title>
        <authorList>
            <person name="Morin E."/>
            <person name="Kohler A."/>
            <person name="Baker A.R."/>
            <person name="Foulongne-Oriol M."/>
            <person name="Lombard V."/>
            <person name="Nagy L.G."/>
            <person name="Ohm R.A."/>
            <person name="Patyshakuliyeva A."/>
            <person name="Brun A."/>
            <person name="Aerts A.L."/>
            <person name="Bailey A.M."/>
            <person name="Billette C."/>
            <person name="Coutinho P.M."/>
            <person name="Deakin G."/>
            <person name="Doddapaneni H."/>
            <person name="Floudas D."/>
            <person name="Grimwood J."/>
            <person name="Hilden K."/>
            <person name="Kuees U."/>
            <person name="LaButti K.M."/>
            <person name="Lapidus A."/>
            <person name="Lindquist E.A."/>
            <person name="Lucas S.M."/>
            <person name="Murat C."/>
            <person name="Riley R.W."/>
            <person name="Salamov A.A."/>
            <person name="Schmutz J."/>
            <person name="Subramanian V."/>
            <person name="Woesten H.A.B."/>
            <person name="Xu J."/>
            <person name="Eastwood D.C."/>
            <person name="Foster G.D."/>
            <person name="Sonnenberg A.S."/>
            <person name="Cullen D."/>
            <person name="de Vries R.P."/>
            <person name="Lundell T."/>
            <person name="Hibbett D.S."/>
            <person name="Henrissat B."/>
            <person name="Burton K.S."/>
            <person name="Kerrigan R.W."/>
            <person name="Challen M.P."/>
            <person name="Grigoriev I.V."/>
            <person name="Martin F."/>
        </authorList>
    </citation>
    <scope>NUCLEOTIDE SEQUENCE [LARGE SCALE GENOMIC DNA]</scope>
    <source>
        <strain evidence="13">JB137-S8 / ATCC MYA-4627 / FGSC 10392</strain>
    </source>
</reference>
<dbReference type="EMBL" id="JH971395">
    <property type="protein sequence ID" value="EKM77457.1"/>
    <property type="molecule type" value="Genomic_DNA"/>
</dbReference>
<comment type="similarity">
    <text evidence="2">Belongs to the VTI1 family.</text>
</comment>
<dbReference type="STRING" id="597362.K5X3E5"/>
<dbReference type="KEGG" id="abp:AGABI1DRAFT115083"/>
<evidence type="ECO:0000256" key="1">
    <source>
        <dbReference type="ARBA" id="ARBA00004211"/>
    </source>
</evidence>
<dbReference type="InterPro" id="IPR038407">
    <property type="entry name" value="v-SNARE_N_sf"/>
</dbReference>
<feature type="domain" description="T-SNARE coiled-coil homology" evidence="11">
    <location>
        <begin position="130"/>
        <end position="197"/>
    </location>
</feature>
<dbReference type="HOGENOM" id="CLU_075474_0_1_1"/>
<dbReference type="CDD" id="cd15862">
    <property type="entry name" value="SNARE_Vti1"/>
    <property type="match status" value="1"/>
</dbReference>
<proteinExistence type="inferred from homology"/>
<dbReference type="FunCoup" id="K5X3E5">
    <property type="interactions" value="435"/>
</dbReference>
<dbReference type="FunFam" id="1.20.5.110:FF:000002">
    <property type="entry name" value="Vesicle transport through interaction with t-SNAREsB"/>
    <property type="match status" value="1"/>
</dbReference>
<keyword evidence="7 9" id="KW-0175">Coiled coil</keyword>
<dbReference type="PANTHER" id="PTHR21230">
    <property type="entry name" value="VESICLE TRANSPORT V-SNARE PROTEIN VTI1-RELATED"/>
    <property type="match status" value="1"/>
</dbReference>
<evidence type="ECO:0000256" key="8">
    <source>
        <dbReference type="ARBA" id="ARBA00023136"/>
    </source>
</evidence>
<dbReference type="Gene3D" id="1.20.58.400">
    <property type="entry name" value="t-snare proteins"/>
    <property type="match status" value="1"/>
</dbReference>
<dbReference type="GO" id="GO:0031902">
    <property type="term" value="C:late endosome membrane"/>
    <property type="evidence" value="ECO:0007669"/>
    <property type="project" value="TreeGrafter"/>
</dbReference>
<dbReference type="SUPFAM" id="SSF47661">
    <property type="entry name" value="t-snare proteins"/>
    <property type="match status" value="1"/>
</dbReference>
<dbReference type="GO" id="GO:0006896">
    <property type="term" value="P:Golgi to vacuole transport"/>
    <property type="evidence" value="ECO:0007669"/>
    <property type="project" value="TreeGrafter"/>
</dbReference>
<evidence type="ECO:0000256" key="3">
    <source>
        <dbReference type="ARBA" id="ARBA00022448"/>
    </source>
</evidence>
<dbReference type="GO" id="GO:0000149">
    <property type="term" value="F:SNARE binding"/>
    <property type="evidence" value="ECO:0007669"/>
    <property type="project" value="TreeGrafter"/>
</dbReference>
<dbReference type="GO" id="GO:0005794">
    <property type="term" value="C:Golgi apparatus"/>
    <property type="evidence" value="ECO:0007669"/>
    <property type="project" value="TreeGrafter"/>
</dbReference>
<dbReference type="Pfam" id="PF05008">
    <property type="entry name" value="V-SNARE"/>
    <property type="match status" value="1"/>
</dbReference>
<comment type="subcellular location">
    <subcellularLocation>
        <location evidence="1">Membrane</location>
        <topology evidence="1">Single-pass type IV membrane protein</topology>
    </subcellularLocation>
</comment>
<dbReference type="OMA" id="MEYEAND"/>
<dbReference type="GO" id="GO:0005829">
    <property type="term" value="C:cytosol"/>
    <property type="evidence" value="ECO:0007669"/>
    <property type="project" value="GOC"/>
</dbReference>
<keyword evidence="5" id="KW-0653">Protein transport</keyword>
<dbReference type="Proteomes" id="UP000008493">
    <property type="component" value="Unassembled WGS sequence"/>
</dbReference>
<dbReference type="Pfam" id="PF12352">
    <property type="entry name" value="V-SNARE_C"/>
    <property type="match status" value="1"/>
</dbReference>
<dbReference type="InParanoid" id="K5X3E5"/>
<evidence type="ECO:0000256" key="7">
    <source>
        <dbReference type="ARBA" id="ARBA00023054"/>
    </source>
</evidence>
<dbReference type="GO" id="GO:0005789">
    <property type="term" value="C:endoplasmic reticulum membrane"/>
    <property type="evidence" value="ECO:0007669"/>
    <property type="project" value="TreeGrafter"/>
</dbReference>
<dbReference type="Gene3D" id="1.20.5.110">
    <property type="match status" value="1"/>
</dbReference>
<evidence type="ECO:0000256" key="2">
    <source>
        <dbReference type="ARBA" id="ARBA00006108"/>
    </source>
</evidence>
<feature type="coiled-coil region" evidence="9">
    <location>
        <begin position="43"/>
        <end position="92"/>
    </location>
</feature>
<dbReference type="InterPro" id="IPR010989">
    <property type="entry name" value="SNARE"/>
</dbReference>
<sequence length="229" mass="25770">MEQPPTQLFELYEADFKVLLSNIKDKLDGNGKDLPGEQKKAALRKVEIALDEADDIISQLEIEIQGIPASIRSQYTTRLRQAKTELTRYRKASKESHTQLARFDLLGGSKTRAGLPTSDDPYGEGSDRTRLLAGTNTLDDGTRRLTDSTRIALETETQGADILRGLRGQREQIENARDTLHGADISIDRSSSRIQTMIRQANKQRYIYILIGLFFAVLVGLILYFKLSR</sequence>
<dbReference type="GO" id="GO:0042147">
    <property type="term" value="P:retrograde transport, endosome to Golgi"/>
    <property type="evidence" value="ECO:0007669"/>
    <property type="project" value="TreeGrafter"/>
</dbReference>
<protein>
    <recommendedName>
        <fullName evidence="11">t-SNARE coiled-coil homology domain-containing protein</fullName>
    </recommendedName>
</protein>
<dbReference type="SUPFAM" id="SSF58038">
    <property type="entry name" value="SNARE fusion complex"/>
    <property type="match status" value="1"/>
</dbReference>
<dbReference type="PANTHER" id="PTHR21230:SF26">
    <property type="entry name" value="VESICLE TRANSPORT THROUGH INTERACTION WITH T-SNARES HOMOLOG 1A"/>
    <property type="match status" value="1"/>
</dbReference>
<dbReference type="InterPro" id="IPR007705">
    <property type="entry name" value="Vesicle_trsprt_v-SNARE_N"/>
</dbReference>
<dbReference type="GO" id="GO:0012507">
    <property type="term" value="C:ER to Golgi transport vesicle membrane"/>
    <property type="evidence" value="ECO:0007669"/>
    <property type="project" value="TreeGrafter"/>
</dbReference>
<dbReference type="GO" id="GO:0048280">
    <property type="term" value="P:vesicle fusion with Golgi apparatus"/>
    <property type="evidence" value="ECO:0007669"/>
    <property type="project" value="TreeGrafter"/>
</dbReference>
<keyword evidence="3" id="KW-0813">Transport</keyword>
<evidence type="ECO:0000256" key="10">
    <source>
        <dbReference type="SAM" id="Phobius"/>
    </source>
</evidence>
<dbReference type="GO" id="GO:0006886">
    <property type="term" value="P:intracellular protein transport"/>
    <property type="evidence" value="ECO:0007669"/>
    <property type="project" value="InterPro"/>
</dbReference>
<evidence type="ECO:0000256" key="5">
    <source>
        <dbReference type="ARBA" id="ARBA00022927"/>
    </source>
</evidence>
<dbReference type="GeneID" id="18824591"/>
<keyword evidence="8 10" id="KW-0472">Membrane</keyword>
<keyword evidence="4 10" id="KW-0812">Transmembrane</keyword>
<evidence type="ECO:0000313" key="12">
    <source>
        <dbReference type="EMBL" id="EKM77457.1"/>
    </source>
</evidence>
<evidence type="ECO:0000256" key="4">
    <source>
        <dbReference type="ARBA" id="ARBA00022692"/>
    </source>
</evidence>
<name>K5X3E5_AGABU</name>
<dbReference type="GO" id="GO:0006891">
    <property type="term" value="P:intra-Golgi vesicle-mediated transport"/>
    <property type="evidence" value="ECO:0007669"/>
    <property type="project" value="TreeGrafter"/>
</dbReference>
<dbReference type="OrthoDB" id="430637at2759"/>
<dbReference type="InterPro" id="IPR000727">
    <property type="entry name" value="T_SNARE_dom"/>
</dbReference>
<dbReference type="SMART" id="SM00397">
    <property type="entry name" value="t_SNARE"/>
    <property type="match status" value="1"/>
</dbReference>